<dbReference type="Pfam" id="PF13432">
    <property type="entry name" value="TPR_16"/>
    <property type="match status" value="1"/>
</dbReference>
<dbReference type="InterPro" id="IPR014162">
    <property type="entry name" value="CpoB_C"/>
</dbReference>
<name>A0A1I1V0T3_9RHOB</name>
<dbReference type="Pfam" id="PF13174">
    <property type="entry name" value="TPR_6"/>
    <property type="match status" value="1"/>
</dbReference>
<comment type="similarity">
    <text evidence="1">Belongs to the CpoB family.</text>
</comment>
<dbReference type="RefSeq" id="WP_149754862.1">
    <property type="nucleotide sequence ID" value="NZ_FOMS01000002.1"/>
</dbReference>
<feature type="region of interest" description="Disordered" evidence="2">
    <location>
        <begin position="116"/>
        <end position="173"/>
    </location>
</feature>
<keyword evidence="4" id="KW-1185">Reference proteome</keyword>
<evidence type="ECO:0000256" key="2">
    <source>
        <dbReference type="SAM" id="MobiDB-lite"/>
    </source>
</evidence>
<evidence type="ECO:0000256" key="1">
    <source>
        <dbReference type="HAMAP-Rule" id="MF_02066"/>
    </source>
</evidence>
<reference evidence="3 4" key="1">
    <citation type="submission" date="2016-10" db="EMBL/GenBank/DDBJ databases">
        <authorList>
            <person name="Varghese N."/>
            <person name="Submissions S."/>
        </authorList>
    </citation>
    <scope>NUCLEOTIDE SEQUENCE [LARGE SCALE GENOMIC DNA]</scope>
    <source>
        <strain evidence="4">YIM D21,KCTC 23444,ACCC 10710</strain>
    </source>
</reference>
<dbReference type="SUPFAM" id="SSF48452">
    <property type="entry name" value="TPR-like"/>
    <property type="match status" value="1"/>
</dbReference>
<keyword evidence="1" id="KW-0131">Cell cycle</keyword>
<dbReference type="Proteomes" id="UP000325289">
    <property type="component" value="Unassembled WGS sequence"/>
</dbReference>
<comment type="subcellular location">
    <subcellularLocation>
        <location evidence="1">Periplasm</location>
    </subcellularLocation>
</comment>
<organism evidence="3 4">
    <name type="scientific">Roseivivax sediminis</name>
    <dbReference type="NCBI Taxonomy" id="936889"/>
    <lineage>
        <taxon>Bacteria</taxon>
        <taxon>Pseudomonadati</taxon>
        <taxon>Pseudomonadota</taxon>
        <taxon>Alphaproteobacteria</taxon>
        <taxon>Rhodobacterales</taxon>
        <taxon>Roseobacteraceae</taxon>
        <taxon>Roseivivax</taxon>
    </lineage>
</organism>
<keyword evidence="1" id="KW-0732">Signal</keyword>
<accession>A0A1I1V0T3</accession>
<dbReference type="GO" id="GO:0043093">
    <property type="term" value="P:FtsZ-dependent cytokinesis"/>
    <property type="evidence" value="ECO:0007669"/>
    <property type="project" value="UniProtKB-UniRule"/>
</dbReference>
<dbReference type="AlphaFoldDB" id="A0A1I1V0T3"/>
<keyword evidence="1" id="KW-0574">Periplasm</keyword>
<feature type="compositionally biased region" description="Low complexity" evidence="2">
    <location>
        <begin position="121"/>
        <end position="133"/>
    </location>
</feature>
<dbReference type="HAMAP" id="MF_02066">
    <property type="entry name" value="CpoB"/>
    <property type="match status" value="1"/>
</dbReference>
<protein>
    <recommendedName>
        <fullName evidence="1">Cell division coordinator CpoB</fullName>
    </recommendedName>
</protein>
<comment type="function">
    <text evidence="1">Mediates coordination of peptidoglycan synthesis and outer membrane constriction during cell division.</text>
</comment>
<evidence type="ECO:0000313" key="3">
    <source>
        <dbReference type="EMBL" id="SFD73890.1"/>
    </source>
</evidence>
<feature type="chain" id="PRO_5009987995" description="Cell division coordinator CpoB" evidence="1">
    <location>
        <begin position="21"/>
        <end position="305"/>
    </location>
</feature>
<dbReference type="EMBL" id="FOMS01000002">
    <property type="protein sequence ID" value="SFD73890.1"/>
    <property type="molecule type" value="Genomic_DNA"/>
</dbReference>
<keyword evidence="1" id="KW-0175">Coiled coil</keyword>
<keyword evidence="1" id="KW-0132">Cell division</keyword>
<dbReference type="Gene3D" id="1.25.40.10">
    <property type="entry name" value="Tetratricopeptide repeat domain"/>
    <property type="match status" value="1"/>
</dbReference>
<proteinExistence type="inferred from homology"/>
<feature type="signal peptide" evidence="1">
    <location>
        <begin position="1"/>
        <end position="20"/>
    </location>
</feature>
<sequence length="305" mass="31697" precursor="true">MTRIAALLVSASLFAMPAAAQDGQTLADIRQEVSALAYELQSLKRELSTTGGANVNVAGSTLDRVNQIEQALQGLTSRTEELENRIDRVVSDGSNRIGDIKFRLCELEEGCDIGQLDTENPLGGSAPATSGSGPSLGGLEGQGEVSPSDIEVGDDVEGEGDAQTGAAPLPLSDPSVQLAAAEEQDYRRAQEALDAGEYQSAADRFAQFRTTYPGGPLDAAALLGRGKALAGLGDTREAARAYLDVYSGYPDAPVAPEALWRLGAALGELGSTREACVTLAEVPNRYPGTEAVGQAEQARASLACQ</sequence>
<evidence type="ECO:0000313" key="4">
    <source>
        <dbReference type="Proteomes" id="UP000325289"/>
    </source>
</evidence>
<dbReference type="InterPro" id="IPR011990">
    <property type="entry name" value="TPR-like_helical_dom_sf"/>
</dbReference>
<gene>
    <name evidence="1" type="primary">cpoB</name>
    <name evidence="3" type="ORF">SAMN04515678_102501</name>
</gene>
<feature type="coiled-coil region" evidence="1">
    <location>
        <begin position="26"/>
        <end position="92"/>
    </location>
</feature>
<dbReference type="InterPro" id="IPR034706">
    <property type="entry name" value="CpoB"/>
</dbReference>
<dbReference type="GO" id="GO:0030288">
    <property type="term" value="C:outer membrane-bounded periplasmic space"/>
    <property type="evidence" value="ECO:0007669"/>
    <property type="project" value="UniProtKB-UniRule"/>
</dbReference>
<dbReference type="NCBIfam" id="TIGR02795">
    <property type="entry name" value="tol_pal_ybgF"/>
    <property type="match status" value="1"/>
</dbReference>
<dbReference type="InterPro" id="IPR019734">
    <property type="entry name" value="TPR_rpt"/>
</dbReference>
<feature type="compositionally biased region" description="Acidic residues" evidence="2">
    <location>
        <begin position="151"/>
        <end position="160"/>
    </location>
</feature>
<dbReference type="OrthoDB" id="9763909at2"/>